<sequence length="298" mass="32835">MPAFPLAIVIHTPRELCGCLCLGLDEGSEPVVHLHQISNSSDSVDLPPELPPRASIRTSSAANGGAIYPFQSSASAIPSGSPHHRHEPPFNIAPSDMHRETFPMESFVSQHLREYPWFHGTLSRMDAAQLVLEQSTLGHGVFLVRQSETRKGEYVLTFNFQGRAKHLRMTINSEGQCRVQHLWFQTVFDMLEHFRTHPIPLESGGSSDVTLSDYVVSMDVTRLQRSHTSPSQHAFQHQTIASPGVRSLSDFPLVGEIVITNSGSVRTRTESLENITHTTGSSNGSGSGRAIENPYSFV</sequence>
<dbReference type="SMART" id="SM00252">
    <property type="entry name" value="SH2"/>
    <property type="match status" value="1"/>
</dbReference>
<evidence type="ECO:0000256" key="5">
    <source>
        <dbReference type="SAM" id="MobiDB-lite"/>
    </source>
</evidence>
<dbReference type="PRINTS" id="PR00401">
    <property type="entry name" value="SH2DOMAIN"/>
</dbReference>
<feature type="domain" description="SH2" evidence="6">
    <location>
        <begin position="117"/>
        <end position="215"/>
    </location>
</feature>
<evidence type="ECO:0000256" key="2">
    <source>
        <dbReference type="ARBA" id="ARBA00022553"/>
    </source>
</evidence>
<feature type="region of interest" description="Disordered" evidence="5">
    <location>
        <begin position="275"/>
        <end position="298"/>
    </location>
</feature>
<dbReference type="PANTHER" id="PTHR10872:SF2">
    <property type="entry name" value="LNK, ISOFORM D"/>
    <property type="match status" value="1"/>
</dbReference>
<dbReference type="CDD" id="cd10346">
    <property type="entry name" value="SH2_SH2B_family"/>
    <property type="match status" value="1"/>
</dbReference>
<accession>A0AAD9KWI7</accession>
<dbReference type="Pfam" id="PF00017">
    <property type="entry name" value="SH2"/>
    <property type="match status" value="1"/>
</dbReference>
<gene>
    <name evidence="7" type="ORF">NP493_531g04051</name>
</gene>
<evidence type="ECO:0000313" key="8">
    <source>
        <dbReference type="Proteomes" id="UP001209878"/>
    </source>
</evidence>
<dbReference type="GO" id="GO:0005886">
    <property type="term" value="C:plasma membrane"/>
    <property type="evidence" value="ECO:0007669"/>
    <property type="project" value="TreeGrafter"/>
</dbReference>
<name>A0AAD9KWI7_RIDPI</name>
<dbReference type="InterPro" id="IPR036860">
    <property type="entry name" value="SH2_dom_sf"/>
</dbReference>
<keyword evidence="2" id="KW-0597">Phosphoprotein</keyword>
<protein>
    <recommendedName>
        <fullName evidence="6">SH2 domain-containing protein</fullName>
    </recommendedName>
</protein>
<comment type="caution">
    <text evidence="7">The sequence shown here is derived from an EMBL/GenBank/DDBJ whole genome shotgun (WGS) entry which is preliminary data.</text>
</comment>
<dbReference type="InterPro" id="IPR000980">
    <property type="entry name" value="SH2"/>
</dbReference>
<comment type="similarity">
    <text evidence="1">Belongs to the SH2B adapter family.</text>
</comment>
<dbReference type="GO" id="GO:0005068">
    <property type="term" value="F:transmembrane receptor protein tyrosine kinase adaptor activity"/>
    <property type="evidence" value="ECO:0007669"/>
    <property type="project" value="TreeGrafter"/>
</dbReference>
<evidence type="ECO:0000313" key="7">
    <source>
        <dbReference type="EMBL" id="KAK2178681.1"/>
    </source>
</evidence>
<keyword evidence="8" id="KW-1185">Reference proteome</keyword>
<evidence type="ECO:0000256" key="1">
    <source>
        <dbReference type="ARBA" id="ARBA00010220"/>
    </source>
</evidence>
<dbReference type="Gene3D" id="3.30.505.10">
    <property type="entry name" value="SH2 domain"/>
    <property type="match status" value="1"/>
</dbReference>
<proteinExistence type="inferred from homology"/>
<reference evidence="7" key="1">
    <citation type="journal article" date="2023" name="Mol. Biol. Evol.">
        <title>Third-Generation Sequencing Reveals the Adaptive Role of the Epigenome in Three Deep-Sea Polychaetes.</title>
        <authorList>
            <person name="Perez M."/>
            <person name="Aroh O."/>
            <person name="Sun Y."/>
            <person name="Lan Y."/>
            <person name="Juniper S.K."/>
            <person name="Young C.R."/>
            <person name="Angers B."/>
            <person name="Qian P.Y."/>
        </authorList>
    </citation>
    <scope>NUCLEOTIDE SEQUENCE</scope>
    <source>
        <strain evidence="7">R07B-5</strain>
    </source>
</reference>
<dbReference type="InterPro" id="IPR035057">
    <property type="entry name" value="SH2B1_SH2"/>
</dbReference>
<dbReference type="GO" id="GO:0035556">
    <property type="term" value="P:intracellular signal transduction"/>
    <property type="evidence" value="ECO:0007669"/>
    <property type="project" value="TreeGrafter"/>
</dbReference>
<dbReference type="PANTHER" id="PTHR10872">
    <property type="entry name" value="SH2B ADAPTER PROTEIN"/>
    <property type="match status" value="1"/>
</dbReference>
<evidence type="ECO:0000256" key="3">
    <source>
        <dbReference type="ARBA" id="ARBA00022999"/>
    </source>
</evidence>
<dbReference type="FunFam" id="3.30.505.10:FF:000008">
    <property type="entry name" value="SH2B adapter protein 1 isoform 2"/>
    <property type="match status" value="1"/>
</dbReference>
<dbReference type="EMBL" id="JAODUO010000533">
    <property type="protein sequence ID" value="KAK2178681.1"/>
    <property type="molecule type" value="Genomic_DNA"/>
</dbReference>
<dbReference type="Proteomes" id="UP001209878">
    <property type="component" value="Unassembled WGS sequence"/>
</dbReference>
<evidence type="ECO:0000259" key="6">
    <source>
        <dbReference type="PROSITE" id="PS50001"/>
    </source>
</evidence>
<dbReference type="InterPro" id="IPR030523">
    <property type="entry name" value="SH2B"/>
</dbReference>
<evidence type="ECO:0000256" key="4">
    <source>
        <dbReference type="PROSITE-ProRule" id="PRU00191"/>
    </source>
</evidence>
<dbReference type="PROSITE" id="PS50001">
    <property type="entry name" value="SH2"/>
    <property type="match status" value="1"/>
</dbReference>
<dbReference type="AlphaFoldDB" id="A0AAD9KWI7"/>
<organism evidence="7 8">
    <name type="scientific">Ridgeia piscesae</name>
    <name type="common">Tubeworm</name>
    <dbReference type="NCBI Taxonomy" id="27915"/>
    <lineage>
        <taxon>Eukaryota</taxon>
        <taxon>Metazoa</taxon>
        <taxon>Spiralia</taxon>
        <taxon>Lophotrochozoa</taxon>
        <taxon>Annelida</taxon>
        <taxon>Polychaeta</taxon>
        <taxon>Sedentaria</taxon>
        <taxon>Canalipalpata</taxon>
        <taxon>Sabellida</taxon>
        <taxon>Siboglinidae</taxon>
        <taxon>Ridgeia</taxon>
    </lineage>
</organism>
<dbReference type="SUPFAM" id="SSF55550">
    <property type="entry name" value="SH2 domain"/>
    <property type="match status" value="1"/>
</dbReference>
<keyword evidence="3 4" id="KW-0727">SH2 domain</keyword>